<dbReference type="GO" id="GO:0008270">
    <property type="term" value="F:zinc ion binding"/>
    <property type="evidence" value="ECO:0007669"/>
    <property type="project" value="UniProtKB-KW"/>
</dbReference>
<dbReference type="CDD" id="cd00202">
    <property type="entry name" value="ZnF_GATA"/>
    <property type="match status" value="2"/>
</dbReference>
<proteinExistence type="predicted"/>
<evidence type="ECO:0000256" key="5">
    <source>
        <dbReference type="ARBA" id="ARBA00023242"/>
    </source>
</evidence>
<keyword evidence="2" id="KW-0479">Metal-binding</keyword>
<dbReference type="PANTHER" id="PTHR10071">
    <property type="entry name" value="TRANSCRIPTION FACTOR GATA FAMILY MEMBER"/>
    <property type="match status" value="1"/>
</dbReference>
<keyword evidence="5" id="KW-0539">Nucleus</keyword>
<dbReference type="OrthoDB" id="515401at2759"/>
<dbReference type="AlphaFoldDB" id="A0A9Q3GPY0"/>
<protein>
    <recommendedName>
        <fullName evidence="8">GATA-type domain-containing protein</fullName>
    </recommendedName>
</protein>
<reference evidence="9" key="1">
    <citation type="submission" date="2021-03" db="EMBL/GenBank/DDBJ databases">
        <title>Draft genome sequence of rust myrtle Austropuccinia psidii MF-1, a brazilian biotype.</title>
        <authorList>
            <person name="Quecine M.C."/>
            <person name="Pachon D.M.R."/>
            <person name="Bonatelli M.L."/>
            <person name="Correr F.H."/>
            <person name="Franceschini L.M."/>
            <person name="Leite T.F."/>
            <person name="Margarido G.R.A."/>
            <person name="Almeida C.A."/>
            <person name="Ferrarezi J.A."/>
            <person name="Labate C.A."/>
        </authorList>
    </citation>
    <scope>NUCLEOTIDE SEQUENCE</scope>
    <source>
        <strain evidence="9">MF-1</strain>
    </source>
</reference>
<evidence type="ECO:0000256" key="2">
    <source>
        <dbReference type="ARBA" id="ARBA00022723"/>
    </source>
</evidence>
<dbReference type="Pfam" id="PF00320">
    <property type="entry name" value="GATA"/>
    <property type="match status" value="2"/>
</dbReference>
<evidence type="ECO:0000259" key="8">
    <source>
        <dbReference type="PROSITE" id="PS50114"/>
    </source>
</evidence>
<evidence type="ECO:0000313" key="9">
    <source>
        <dbReference type="EMBL" id="MBW0474745.1"/>
    </source>
</evidence>
<evidence type="ECO:0000256" key="7">
    <source>
        <dbReference type="SAM" id="MobiDB-lite"/>
    </source>
</evidence>
<dbReference type="PROSITE" id="PS50114">
    <property type="entry name" value="GATA_ZN_FINGER_2"/>
    <property type="match status" value="2"/>
</dbReference>
<dbReference type="InterPro" id="IPR039355">
    <property type="entry name" value="Transcription_factor_GATA"/>
</dbReference>
<dbReference type="SUPFAM" id="SSF57716">
    <property type="entry name" value="Glucocorticoid receptor-like (DNA-binding domain)"/>
    <property type="match status" value="2"/>
</dbReference>
<dbReference type="PRINTS" id="PR00619">
    <property type="entry name" value="GATAZNFINGER"/>
</dbReference>
<accession>A0A9Q3GPY0</accession>
<dbReference type="Proteomes" id="UP000765509">
    <property type="component" value="Unassembled WGS sequence"/>
</dbReference>
<feature type="domain" description="GATA-type" evidence="8">
    <location>
        <begin position="425"/>
        <end position="479"/>
    </location>
</feature>
<keyword evidence="3 6" id="KW-0863">Zinc-finger</keyword>
<dbReference type="GO" id="GO:0045944">
    <property type="term" value="P:positive regulation of transcription by RNA polymerase II"/>
    <property type="evidence" value="ECO:0007669"/>
    <property type="project" value="TreeGrafter"/>
</dbReference>
<evidence type="ECO:0000256" key="4">
    <source>
        <dbReference type="ARBA" id="ARBA00022833"/>
    </source>
</evidence>
<dbReference type="InterPro" id="IPR013088">
    <property type="entry name" value="Znf_NHR/GATA"/>
</dbReference>
<dbReference type="Gene3D" id="3.30.50.10">
    <property type="entry name" value="Erythroid Transcription Factor GATA-1, subunit A"/>
    <property type="match status" value="2"/>
</dbReference>
<feature type="region of interest" description="Disordered" evidence="7">
    <location>
        <begin position="307"/>
        <end position="328"/>
    </location>
</feature>
<name>A0A9Q3GPY0_9BASI</name>
<sequence length="558" mass="61046">MSKHSSNKIFLLQLKLFSQVTDVESLSQTWKLCTKLERERHLRLTQLEAPLWRKNHPVDKPVPTVSAKLHHPTVVCSLSSPITDMGKGLVNCTAITTSTHISFSPSPVWDFSLKAASINFESFLANFSPPPAIGAVDYASHESFKLNENDPGSNSSGSTIAFQSLEGLDGLEYPDAILGKGYNWNSFLEEIRTPSQLEMDSSSKGSILETIGITMSEPSAFNYWPEAIDLPIEPAPESKALSDNFVVQHRADHLSMSAQASLSKGKLQLSERQLDRNIPHSTGSSSFSVGITLKGESFPVVKRQKLTEKRKRRNPMATRPPTFIGLPATPGPADDVSNEPICFNCSGTQTPLWRRGPNDELLCNACAYAMIFKTLFTVLKANSSSGTVTSCGVFYKVHKKHRPATLTKFRYAGKSSNINKGSTLTSKVIKCTNCNATATPMWRKAPDGHLLCNACALYYKCHQRPRPANSKRSPGGQSMDSVGSLTSASYTNKSYLLGMTPSSSILCDASFGSPNVPNSTFINNFGQTFNGTTPLCNELPKLDLFKSYSIPFYASRSV</sequence>
<dbReference type="GO" id="GO:0000978">
    <property type="term" value="F:RNA polymerase II cis-regulatory region sequence-specific DNA binding"/>
    <property type="evidence" value="ECO:0007669"/>
    <property type="project" value="TreeGrafter"/>
</dbReference>
<feature type="domain" description="GATA-type" evidence="8">
    <location>
        <begin position="342"/>
        <end position="368"/>
    </location>
</feature>
<dbReference type="GO" id="GO:0005634">
    <property type="term" value="C:nucleus"/>
    <property type="evidence" value="ECO:0007669"/>
    <property type="project" value="UniProtKB-SubCell"/>
</dbReference>
<gene>
    <name evidence="9" type="ORF">O181_014460</name>
</gene>
<organism evidence="9 10">
    <name type="scientific">Austropuccinia psidii MF-1</name>
    <dbReference type="NCBI Taxonomy" id="1389203"/>
    <lineage>
        <taxon>Eukaryota</taxon>
        <taxon>Fungi</taxon>
        <taxon>Dikarya</taxon>
        <taxon>Basidiomycota</taxon>
        <taxon>Pucciniomycotina</taxon>
        <taxon>Pucciniomycetes</taxon>
        <taxon>Pucciniales</taxon>
        <taxon>Sphaerophragmiaceae</taxon>
        <taxon>Austropuccinia</taxon>
    </lineage>
</organism>
<dbReference type="PANTHER" id="PTHR10071:SF281">
    <property type="entry name" value="BOX A-BINDING FACTOR-RELATED"/>
    <property type="match status" value="1"/>
</dbReference>
<dbReference type="PROSITE" id="PS00344">
    <property type="entry name" value="GATA_ZN_FINGER_1"/>
    <property type="match status" value="1"/>
</dbReference>
<keyword evidence="10" id="KW-1185">Reference proteome</keyword>
<keyword evidence="4" id="KW-0862">Zinc</keyword>
<dbReference type="EMBL" id="AVOT02003845">
    <property type="protein sequence ID" value="MBW0474745.1"/>
    <property type="molecule type" value="Genomic_DNA"/>
</dbReference>
<dbReference type="InterPro" id="IPR000679">
    <property type="entry name" value="Znf_GATA"/>
</dbReference>
<evidence type="ECO:0000256" key="6">
    <source>
        <dbReference type="PROSITE-ProRule" id="PRU00094"/>
    </source>
</evidence>
<dbReference type="GO" id="GO:0000122">
    <property type="term" value="P:negative regulation of transcription by RNA polymerase II"/>
    <property type="evidence" value="ECO:0007669"/>
    <property type="project" value="TreeGrafter"/>
</dbReference>
<evidence type="ECO:0000256" key="1">
    <source>
        <dbReference type="ARBA" id="ARBA00004123"/>
    </source>
</evidence>
<comment type="subcellular location">
    <subcellularLocation>
        <location evidence="1">Nucleus</location>
    </subcellularLocation>
</comment>
<comment type="caution">
    <text evidence="9">The sequence shown here is derived from an EMBL/GenBank/DDBJ whole genome shotgun (WGS) entry which is preliminary data.</text>
</comment>
<evidence type="ECO:0000256" key="3">
    <source>
        <dbReference type="ARBA" id="ARBA00022771"/>
    </source>
</evidence>
<dbReference type="SMART" id="SM00401">
    <property type="entry name" value="ZnF_GATA"/>
    <property type="match status" value="2"/>
</dbReference>
<dbReference type="GO" id="GO:0000981">
    <property type="term" value="F:DNA-binding transcription factor activity, RNA polymerase II-specific"/>
    <property type="evidence" value="ECO:0007669"/>
    <property type="project" value="TreeGrafter"/>
</dbReference>
<evidence type="ECO:0000313" key="10">
    <source>
        <dbReference type="Proteomes" id="UP000765509"/>
    </source>
</evidence>